<dbReference type="PANTHER" id="PTHR43649">
    <property type="entry name" value="ARABINOSE-BINDING PROTEIN-RELATED"/>
    <property type="match status" value="1"/>
</dbReference>
<dbReference type="EMBL" id="JAGGLB010000010">
    <property type="protein sequence ID" value="MBP1991761.1"/>
    <property type="molecule type" value="Genomic_DNA"/>
</dbReference>
<evidence type="ECO:0000256" key="1">
    <source>
        <dbReference type="SAM" id="MobiDB-lite"/>
    </source>
</evidence>
<dbReference type="Pfam" id="PF13416">
    <property type="entry name" value="SBP_bac_8"/>
    <property type="match status" value="1"/>
</dbReference>
<feature type="compositionally biased region" description="Low complexity" evidence="1">
    <location>
        <begin position="29"/>
        <end position="44"/>
    </location>
</feature>
<evidence type="ECO:0000313" key="3">
    <source>
        <dbReference type="EMBL" id="MBP1991761.1"/>
    </source>
</evidence>
<comment type="caution">
    <text evidence="3">The sequence shown here is derived from an EMBL/GenBank/DDBJ whole genome shotgun (WGS) entry which is preliminary data.</text>
</comment>
<feature type="chain" id="PRO_5046699854" evidence="2">
    <location>
        <begin position="22"/>
        <end position="540"/>
    </location>
</feature>
<feature type="region of interest" description="Disordered" evidence="1">
    <location>
        <begin position="25"/>
        <end position="44"/>
    </location>
</feature>
<evidence type="ECO:0000256" key="2">
    <source>
        <dbReference type="SAM" id="SignalP"/>
    </source>
</evidence>
<dbReference type="Proteomes" id="UP001519287">
    <property type="component" value="Unassembled WGS sequence"/>
</dbReference>
<organism evidence="3 4">
    <name type="scientific">Paenibacillus eucommiae</name>
    <dbReference type="NCBI Taxonomy" id="1355755"/>
    <lineage>
        <taxon>Bacteria</taxon>
        <taxon>Bacillati</taxon>
        <taxon>Bacillota</taxon>
        <taxon>Bacilli</taxon>
        <taxon>Bacillales</taxon>
        <taxon>Paenibacillaceae</taxon>
        <taxon>Paenibacillus</taxon>
    </lineage>
</organism>
<sequence length="540" mass="60746">MKRVTLIILMLVLFSTVLLTACSGGTEKPTTSPSPSDAPSGSDALNPGMPIVNSPISLKVFSYYPAAVNPDWSNIRLWKDYEKMTGIHIDWDLVPAANMTERLNLMLASGDYPEIIYGTGVSNLDLVKYGETKVFLPLNDLIDNHAPNLKKLLDENPSIRKSITMPDGNIYGLPALFDPEFSSVLSGQKFWVKEDWLKQLGMKLPTTVDELYLLLKAMHETDLNKNGKQDEIPISFFGPQHLLSYLKGAWGLGNRGYKHALVDVDPKTNELRFIPTDPGYKEILEFMNKLYKENIFTKELFTITNEEFVARASEGNVGTFLGIGPAAFNGTGYVGGEVLKGPHGDQMYALVNPSVIINGAFVLTDKNKHPEASMRWADYFYSEEGVRMYFMGFEGDTYKVTEDGNYEYTDEIVKNPKGLNLNQAIGQYLVWPGLGYPSIVKQKTFKGTEGSADAVAAAEKLKPYFPKETWADFSYTPEENDQFTAYGTDIYTYIMEMQAKFVSGEIPFTDWDKYVSTLKKMGLDKYMEIYNLGYQRYQNN</sequence>
<name>A0ABS4IVZ0_9BACL</name>
<feature type="signal peptide" evidence="2">
    <location>
        <begin position="1"/>
        <end position="21"/>
    </location>
</feature>
<keyword evidence="2" id="KW-0732">Signal</keyword>
<keyword evidence="4" id="KW-1185">Reference proteome</keyword>
<evidence type="ECO:0000313" key="4">
    <source>
        <dbReference type="Proteomes" id="UP001519287"/>
    </source>
</evidence>
<accession>A0ABS4IVZ0</accession>
<dbReference type="InterPro" id="IPR050490">
    <property type="entry name" value="Bact_solute-bd_prot1"/>
</dbReference>
<dbReference type="InterPro" id="IPR006059">
    <property type="entry name" value="SBP"/>
</dbReference>
<protein>
    <submittedName>
        <fullName evidence="3">Aldouronate transport system substrate-binding protein</fullName>
    </submittedName>
</protein>
<proteinExistence type="predicted"/>
<reference evidence="3 4" key="1">
    <citation type="submission" date="2021-03" db="EMBL/GenBank/DDBJ databases">
        <title>Genomic Encyclopedia of Type Strains, Phase IV (KMG-IV): sequencing the most valuable type-strain genomes for metagenomic binning, comparative biology and taxonomic classification.</title>
        <authorList>
            <person name="Goeker M."/>
        </authorList>
    </citation>
    <scope>NUCLEOTIDE SEQUENCE [LARGE SCALE GENOMIC DNA]</scope>
    <source>
        <strain evidence="3 4">DSM 26048</strain>
    </source>
</reference>
<dbReference type="SUPFAM" id="SSF53850">
    <property type="entry name" value="Periplasmic binding protein-like II"/>
    <property type="match status" value="1"/>
</dbReference>
<gene>
    <name evidence="3" type="ORF">J2Z66_003368</name>
</gene>
<dbReference type="PROSITE" id="PS51257">
    <property type="entry name" value="PROKAR_LIPOPROTEIN"/>
    <property type="match status" value="1"/>
</dbReference>
<dbReference type="RefSeq" id="WP_209972494.1">
    <property type="nucleotide sequence ID" value="NZ_JAGGLB010000010.1"/>
</dbReference>
<dbReference type="Gene3D" id="3.40.190.10">
    <property type="entry name" value="Periplasmic binding protein-like II"/>
    <property type="match status" value="2"/>
</dbReference>
<dbReference type="PANTHER" id="PTHR43649:SF12">
    <property type="entry name" value="DIACETYLCHITOBIOSE BINDING PROTEIN DASA"/>
    <property type="match status" value="1"/>
</dbReference>